<dbReference type="GO" id="GO:0006260">
    <property type="term" value="P:DNA replication"/>
    <property type="evidence" value="ECO:0007669"/>
    <property type="project" value="UniProtKB-KW"/>
</dbReference>
<dbReference type="Pfam" id="PF00004">
    <property type="entry name" value="AAA"/>
    <property type="match status" value="1"/>
</dbReference>
<dbReference type="InterPro" id="IPR053016">
    <property type="entry name" value="CTF18-RFC_complex"/>
</dbReference>
<gene>
    <name evidence="10" type="ORF">X798_03871</name>
</gene>
<dbReference type="PANTHER" id="PTHR46765:SF1">
    <property type="entry name" value="P-LOOP CONTAINING NUCLEOSIDE TRIPHOSPHATE HYDROLASES SUPERFAMILY PROTEIN"/>
    <property type="match status" value="1"/>
</dbReference>
<keyword evidence="4" id="KW-0067">ATP-binding</keyword>
<keyword evidence="6" id="KW-0539">Nucleus</keyword>
<reference evidence="10 11" key="1">
    <citation type="submission" date="2015-12" db="EMBL/GenBank/DDBJ databases">
        <title>Draft genome of the nematode, Onchocerca flexuosa.</title>
        <authorList>
            <person name="Mitreva M."/>
        </authorList>
    </citation>
    <scope>NUCLEOTIDE SEQUENCE [LARGE SCALE GENOMIC DNA]</scope>
    <source>
        <strain evidence="10">Red Deer</strain>
    </source>
</reference>
<dbReference type="CDD" id="cd00009">
    <property type="entry name" value="AAA"/>
    <property type="match status" value="1"/>
</dbReference>
<organism evidence="10 11">
    <name type="scientific">Onchocerca flexuosa</name>
    <dbReference type="NCBI Taxonomy" id="387005"/>
    <lineage>
        <taxon>Eukaryota</taxon>
        <taxon>Metazoa</taxon>
        <taxon>Ecdysozoa</taxon>
        <taxon>Nematoda</taxon>
        <taxon>Chromadorea</taxon>
        <taxon>Rhabditida</taxon>
        <taxon>Spirurina</taxon>
        <taxon>Spiruromorpha</taxon>
        <taxon>Filarioidea</taxon>
        <taxon>Onchocercidae</taxon>
        <taxon>Onchocerca</taxon>
    </lineage>
</organism>
<dbReference type="InterPro" id="IPR027417">
    <property type="entry name" value="P-loop_NTPase"/>
</dbReference>
<proteinExistence type="inferred from homology"/>
<sequence>MDSDVYNEIEADFADDALNYEEANVQNDPSINVLNDVVQRSPKRLLIPDDCDALDWHMRVNCDNYEEERDIRREILSDQMVERLTRRILWTRRKRHLTDLRTDEAEAKQSASAKSRKSEVLLYPPYDGTPWIGFTAPTILQRFYIMLRSAEQTVDNHSSDKLRSDAMKFGFTEKVLNSGITFEVSNIVPEDVEEESAFIQNNLWVEKYAPHTYADLISDETVNRLLLNWLRLWDECVFQRTVSDVVLKGASNQQLILNNERPRRPSHKVVLLAGPAGTGKTTLATLVAQHAGYRVASLNASDERNTTDFEKCFEDTLRTTRTLDASSKPNCLILDEIDGAPAQSIHYLCKAVTATGRHSLRRPVICICNNLYTSSLRELRLIALVLQLSRTDEKRLTRRLEQISRLEHLKVESSALSKIIDACSCDLRSAINNLQFIASKNCATIDRKAVLKFCEREKQFGDKSLFDSWASIFEISRHLDANGRVEAVASRVKQITLISELHGSETDRFYMGLFTNYLNNKNASVLTHAAMAIRQLCYYDRIVTSMNSVQDYNLLKYLSAVCVSIHMLLCCRGRTHLNFPTEYHNAVQRYEQSVEIVESVRAGATQKNLSLLTVALEILPYLICIVQPDLKPMNMQLYSVRELALLHSIVAIMRTYSLTFTSVSQDGSINFVFKPAIDQLVMFPDDDVCHNNRSPNTLSSGARQLIAHEIEQEKLRNVDALTNGTVDNLPRNMKEELIKPGKFGTGITFCYNSGSSSAIRRQLMIRNLFSS</sequence>
<evidence type="ECO:0000256" key="8">
    <source>
        <dbReference type="ARBA" id="ARBA00043975"/>
    </source>
</evidence>
<dbReference type="EMBL" id="KZ269997">
    <property type="protein sequence ID" value="OZC09124.1"/>
    <property type="molecule type" value="Genomic_DNA"/>
</dbReference>
<evidence type="ECO:0000313" key="11">
    <source>
        <dbReference type="Proteomes" id="UP000242913"/>
    </source>
</evidence>
<evidence type="ECO:0000313" key="10">
    <source>
        <dbReference type="EMBL" id="OZC09124.1"/>
    </source>
</evidence>
<evidence type="ECO:0000256" key="6">
    <source>
        <dbReference type="ARBA" id="ARBA00023242"/>
    </source>
</evidence>
<dbReference type="OrthoDB" id="2195431at2759"/>
<dbReference type="GO" id="GO:0016887">
    <property type="term" value="F:ATP hydrolysis activity"/>
    <property type="evidence" value="ECO:0007669"/>
    <property type="project" value="InterPro"/>
</dbReference>
<evidence type="ECO:0000256" key="3">
    <source>
        <dbReference type="ARBA" id="ARBA00022741"/>
    </source>
</evidence>
<dbReference type="AlphaFoldDB" id="A0A238BVX5"/>
<dbReference type="CDD" id="cd18140">
    <property type="entry name" value="HLD_clamp_RFC"/>
    <property type="match status" value="1"/>
</dbReference>
<dbReference type="Proteomes" id="UP000242913">
    <property type="component" value="Unassembled WGS sequence"/>
</dbReference>
<dbReference type="Gene3D" id="3.40.50.300">
    <property type="entry name" value="P-loop containing nucleotide triphosphate hydrolases"/>
    <property type="match status" value="1"/>
</dbReference>
<keyword evidence="11" id="KW-1185">Reference proteome</keyword>
<evidence type="ECO:0000256" key="1">
    <source>
        <dbReference type="ARBA" id="ARBA00004123"/>
    </source>
</evidence>
<keyword evidence="5" id="KW-0238">DNA-binding</keyword>
<keyword evidence="2" id="KW-0235">DNA replication</keyword>
<dbReference type="InterPro" id="IPR003593">
    <property type="entry name" value="AAA+_ATPase"/>
</dbReference>
<dbReference type="SMART" id="SM00382">
    <property type="entry name" value="AAA"/>
    <property type="match status" value="1"/>
</dbReference>
<feature type="domain" description="AAA+ ATPase" evidence="9">
    <location>
        <begin position="266"/>
        <end position="401"/>
    </location>
</feature>
<dbReference type="InterPro" id="IPR047854">
    <property type="entry name" value="RFC_lid"/>
</dbReference>
<accession>A0A238BVX5</accession>
<evidence type="ECO:0000256" key="5">
    <source>
        <dbReference type="ARBA" id="ARBA00023125"/>
    </source>
</evidence>
<keyword evidence="7" id="KW-0131">Cell cycle</keyword>
<dbReference type="SUPFAM" id="SSF52540">
    <property type="entry name" value="P-loop containing nucleoside triphosphate hydrolases"/>
    <property type="match status" value="1"/>
</dbReference>
<name>A0A238BVX5_9BILA</name>
<evidence type="ECO:0000256" key="4">
    <source>
        <dbReference type="ARBA" id="ARBA00022840"/>
    </source>
</evidence>
<evidence type="ECO:0000256" key="7">
    <source>
        <dbReference type="ARBA" id="ARBA00023306"/>
    </source>
</evidence>
<comment type="subcellular location">
    <subcellularLocation>
        <location evidence="1">Nucleus</location>
    </subcellularLocation>
</comment>
<dbReference type="GO" id="GO:0005524">
    <property type="term" value="F:ATP binding"/>
    <property type="evidence" value="ECO:0007669"/>
    <property type="project" value="UniProtKB-KW"/>
</dbReference>
<dbReference type="GO" id="GO:0005634">
    <property type="term" value="C:nucleus"/>
    <property type="evidence" value="ECO:0007669"/>
    <property type="project" value="UniProtKB-SubCell"/>
</dbReference>
<evidence type="ECO:0000256" key="2">
    <source>
        <dbReference type="ARBA" id="ARBA00022705"/>
    </source>
</evidence>
<dbReference type="InterPro" id="IPR003959">
    <property type="entry name" value="ATPase_AAA_core"/>
</dbReference>
<comment type="similarity">
    <text evidence="8">Belongs to the activator 1 small subunits family. CTF18 subfamily.</text>
</comment>
<protein>
    <submittedName>
        <fullName evidence="10">ATPase, AAA family</fullName>
    </submittedName>
</protein>
<dbReference type="GO" id="GO:0003677">
    <property type="term" value="F:DNA binding"/>
    <property type="evidence" value="ECO:0007669"/>
    <property type="project" value="UniProtKB-KW"/>
</dbReference>
<dbReference type="Gene3D" id="1.10.8.60">
    <property type="match status" value="1"/>
</dbReference>
<evidence type="ECO:0000259" key="9">
    <source>
        <dbReference type="SMART" id="SM00382"/>
    </source>
</evidence>
<dbReference type="PANTHER" id="PTHR46765">
    <property type="entry name" value="P-LOOP CONTAINING NUCLEOSIDE TRIPHOSPHATE HYDROLASES SUPERFAMILY PROTEIN"/>
    <property type="match status" value="1"/>
</dbReference>
<keyword evidence="3" id="KW-0547">Nucleotide-binding</keyword>